<gene>
    <name evidence="2" type="ORF">KUTeg_011538</name>
</gene>
<organism evidence="2 3">
    <name type="scientific">Tegillarca granosa</name>
    <name type="common">Malaysian cockle</name>
    <name type="synonym">Anadara granosa</name>
    <dbReference type="NCBI Taxonomy" id="220873"/>
    <lineage>
        <taxon>Eukaryota</taxon>
        <taxon>Metazoa</taxon>
        <taxon>Spiralia</taxon>
        <taxon>Lophotrochozoa</taxon>
        <taxon>Mollusca</taxon>
        <taxon>Bivalvia</taxon>
        <taxon>Autobranchia</taxon>
        <taxon>Pteriomorphia</taxon>
        <taxon>Arcoida</taxon>
        <taxon>Arcoidea</taxon>
        <taxon>Arcidae</taxon>
        <taxon>Tegillarca</taxon>
    </lineage>
</organism>
<reference evidence="2 3" key="1">
    <citation type="submission" date="2022-12" db="EMBL/GenBank/DDBJ databases">
        <title>Chromosome-level genome of Tegillarca granosa.</title>
        <authorList>
            <person name="Kim J."/>
        </authorList>
    </citation>
    <scope>NUCLEOTIDE SEQUENCE [LARGE SCALE GENOMIC DNA]</scope>
    <source>
        <strain evidence="2">Teg-2019</strain>
        <tissue evidence="2">Adductor muscle</tissue>
    </source>
</reference>
<dbReference type="SUPFAM" id="SSF82199">
    <property type="entry name" value="SET domain"/>
    <property type="match status" value="1"/>
</dbReference>
<protein>
    <recommendedName>
        <fullName evidence="1">SET domain-containing protein</fullName>
    </recommendedName>
</protein>
<proteinExistence type="predicted"/>
<dbReference type="PANTHER" id="PTHR46167:SF1">
    <property type="entry name" value="N-LYSINE METHYLTRANSFERASE KMT5A"/>
    <property type="match status" value="1"/>
</dbReference>
<evidence type="ECO:0000259" key="1">
    <source>
        <dbReference type="PROSITE" id="PS50280"/>
    </source>
</evidence>
<dbReference type="InterPro" id="IPR046341">
    <property type="entry name" value="SET_dom_sf"/>
</dbReference>
<comment type="caution">
    <text evidence="2">The sequence shown here is derived from an EMBL/GenBank/DDBJ whole genome shotgun (WGS) entry which is preliminary data.</text>
</comment>
<evidence type="ECO:0000313" key="2">
    <source>
        <dbReference type="EMBL" id="KAJ8309673.1"/>
    </source>
</evidence>
<evidence type="ECO:0000313" key="3">
    <source>
        <dbReference type="Proteomes" id="UP001217089"/>
    </source>
</evidence>
<sequence>MCIDASEEPNEGPLLGRLVNHGRGQEQNCTMKKVRIDNKPYLCLFAIRNIEVGEELLYNYGVDLPWETMLVYTNIEELMSCPWHLSELRGLWIFKR</sequence>
<dbReference type="PANTHER" id="PTHR46167">
    <property type="entry name" value="N-LYSINE METHYLTRANSFERASE KMT5A"/>
    <property type="match status" value="1"/>
</dbReference>
<dbReference type="EMBL" id="JARBDR010000640">
    <property type="protein sequence ID" value="KAJ8309673.1"/>
    <property type="molecule type" value="Genomic_DNA"/>
</dbReference>
<dbReference type="PROSITE" id="PS50280">
    <property type="entry name" value="SET"/>
    <property type="match status" value="1"/>
</dbReference>
<dbReference type="Pfam" id="PF00856">
    <property type="entry name" value="SET"/>
    <property type="match status" value="1"/>
</dbReference>
<keyword evidence="3" id="KW-1185">Reference proteome</keyword>
<accession>A0ABQ9F299</accession>
<dbReference type="Proteomes" id="UP001217089">
    <property type="component" value="Unassembled WGS sequence"/>
</dbReference>
<name>A0ABQ9F299_TEGGR</name>
<dbReference type="Gene3D" id="2.170.270.10">
    <property type="entry name" value="SET domain"/>
    <property type="match status" value="1"/>
</dbReference>
<dbReference type="InterPro" id="IPR001214">
    <property type="entry name" value="SET_dom"/>
</dbReference>
<feature type="domain" description="SET" evidence="1">
    <location>
        <begin position="1"/>
        <end position="61"/>
    </location>
</feature>
<dbReference type="InterPro" id="IPR051760">
    <property type="entry name" value="KMT5A"/>
</dbReference>